<gene>
    <name evidence="4" type="ORF">M501DRAFT_999756</name>
</gene>
<evidence type="ECO:0000313" key="4">
    <source>
        <dbReference type="EMBL" id="KAF2834952.1"/>
    </source>
</evidence>
<feature type="compositionally biased region" description="Polar residues" evidence="2">
    <location>
        <begin position="1"/>
        <end position="11"/>
    </location>
</feature>
<comment type="caution">
    <text evidence="4">The sequence shown here is derived from an EMBL/GenBank/DDBJ whole genome shotgun (WGS) entry which is preliminary data.</text>
</comment>
<dbReference type="InterPro" id="IPR053157">
    <property type="entry name" value="Sterol_Uptake_Regulator"/>
</dbReference>
<evidence type="ECO:0000259" key="3">
    <source>
        <dbReference type="PROSITE" id="PS50048"/>
    </source>
</evidence>
<dbReference type="Pfam" id="PF11951">
    <property type="entry name" value="Fungal_trans_2"/>
    <property type="match status" value="1"/>
</dbReference>
<dbReference type="Gene3D" id="4.10.240.10">
    <property type="entry name" value="Zn(2)-C6 fungal-type DNA-binding domain"/>
    <property type="match status" value="1"/>
</dbReference>
<feature type="domain" description="Zn(2)-C6 fungal-type" evidence="3">
    <location>
        <begin position="48"/>
        <end position="78"/>
    </location>
</feature>
<keyword evidence="5" id="KW-1185">Reference proteome</keyword>
<accession>A0A9P4S476</accession>
<evidence type="ECO:0000256" key="1">
    <source>
        <dbReference type="ARBA" id="ARBA00023242"/>
    </source>
</evidence>
<proteinExistence type="predicted"/>
<keyword evidence="1" id="KW-0539">Nucleus</keyword>
<name>A0A9P4S476_9PEZI</name>
<dbReference type="InterPro" id="IPR021858">
    <property type="entry name" value="Fun_TF"/>
</dbReference>
<evidence type="ECO:0000313" key="5">
    <source>
        <dbReference type="Proteomes" id="UP000799429"/>
    </source>
</evidence>
<dbReference type="InterPro" id="IPR036864">
    <property type="entry name" value="Zn2-C6_fun-type_DNA-bd_sf"/>
</dbReference>
<dbReference type="CDD" id="cd00067">
    <property type="entry name" value="GAL4"/>
    <property type="match status" value="1"/>
</dbReference>
<dbReference type="PROSITE" id="PS50048">
    <property type="entry name" value="ZN2_CY6_FUNGAL_2"/>
    <property type="match status" value="1"/>
</dbReference>
<dbReference type="PROSITE" id="PS00463">
    <property type="entry name" value="ZN2_CY6_FUNGAL_1"/>
    <property type="match status" value="1"/>
</dbReference>
<reference evidence="4" key="1">
    <citation type="journal article" date="2020" name="Stud. Mycol.">
        <title>101 Dothideomycetes genomes: a test case for predicting lifestyles and emergence of pathogens.</title>
        <authorList>
            <person name="Haridas S."/>
            <person name="Albert R."/>
            <person name="Binder M."/>
            <person name="Bloem J."/>
            <person name="Labutti K."/>
            <person name="Salamov A."/>
            <person name="Andreopoulos B."/>
            <person name="Baker S."/>
            <person name="Barry K."/>
            <person name="Bills G."/>
            <person name="Bluhm B."/>
            <person name="Cannon C."/>
            <person name="Castanera R."/>
            <person name="Culley D."/>
            <person name="Daum C."/>
            <person name="Ezra D."/>
            <person name="Gonzalez J."/>
            <person name="Henrissat B."/>
            <person name="Kuo A."/>
            <person name="Liang C."/>
            <person name="Lipzen A."/>
            <person name="Lutzoni F."/>
            <person name="Magnuson J."/>
            <person name="Mondo S."/>
            <person name="Nolan M."/>
            <person name="Ohm R."/>
            <person name="Pangilinan J."/>
            <person name="Park H.-J."/>
            <person name="Ramirez L."/>
            <person name="Alfaro M."/>
            <person name="Sun H."/>
            <person name="Tritt A."/>
            <person name="Yoshinaga Y."/>
            <person name="Zwiers L.-H."/>
            <person name="Turgeon B."/>
            <person name="Goodwin S."/>
            <person name="Spatafora J."/>
            <person name="Crous P."/>
            <person name="Grigoriev I."/>
        </authorList>
    </citation>
    <scope>NUCLEOTIDE SEQUENCE</scope>
    <source>
        <strain evidence="4">CBS 101060</strain>
    </source>
</reference>
<evidence type="ECO:0000256" key="2">
    <source>
        <dbReference type="SAM" id="MobiDB-lite"/>
    </source>
</evidence>
<protein>
    <recommendedName>
        <fullName evidence="3">Zn(2)-C6 fungal-type domain-containing protein</fullName>
    </recommendedName>
</protein>
<dbReference type="GO" id="GO:0008270">
    <property type="term" value="F:zinc ion binding"/>
    <property type="evidence" value="ECO:0007669"/>
    <property type="project" value="InterPro"/>
</dbReference>
<dbReference type="InterPro" id="IPR001138">
    <property type="entry name" value="Zn2Cys6_DnaBD"/>
</dbReference>
<dbReference type="Pfam" id="PF00172">
    <property type="entry name" value="Zn_clus"/>
    <property type="match status" value="1"/>
</dbReference>
<dbReference type="GO" id="GO:0001228">
    <property type="term" value="F:DNA-binding transcription activator activity, RNA polymerase II-specific"/>
    <property type="evidence" value="ECO:0007669"/>
    <property type="project" value="TreeGrafter"/>
</dbReference>
<dbReference type="OrthoDB" id="416217at2759"/>
<dbReference type="PANTHER" id="PTHR47784">
    <property type="entry name" value="STEROL UPTAKE CONTROL PROTEIN 2"/>
    <property type="match status" value="1"/>
</dbReference>
<dbReference type="PANTHER" id="PTHR47784:SF7">
    <property type="entry name" value="ZN(II)2CYS6 TRANSCRIPTION FACTOR (EUROFUNG)"/>
    <property type="match status" value="1"/>
</dbReference>
<feature type="region of interest" description="Disordered" evidence="2">
    <location>
        <begin position="1"/>
        <end position="46"/>
    </location>
</feature>
<dbReference type="SMART" id="SM00066">
    <property type="entry name" value="GAL4"/>
    <property type="match status" value="1"/>
</dbReference>
<dbReference type="EMBL" id="MU006113">
    <property type="protein sequence ID" value="KAF2834952.1"/>
    <property type="molecule type" value="Genomic_DNA"/>
</dbReference>
<dbReference type="AlphaFoldDB" id="A0A9P4S476"/>
<dbReference type="Proteomes" id="UP000799429">
    <property type="component" value="Unassembled WGS sequence"/>
</dbReference>
<sequence length="424" mass="47381">MSEITPETDQTVSHEPDTHGSPSSTLSSDKPPPRKPIPRKGHTKSRKGCFNCKRRKIKCQENLPECSHCEKAGLKCEYPTNAIQALQRMQSHPGPQQTVSLSSIPGTFSMNDMRLFHHFLITAYPHLPVGSERIWVTIIPSLSYEYDFLIQSILAMSASHLSAVSNFDFSSEAISYRIRAVRSLNDALSRPSQNKYESDARMATALALTFQSSHLTDGLAEFLTMLRGCHLIAINDKWMDETSAFYGFAADSQGRIMQERLQSLSESPIKAPVLDAAIESLQNAGPLCQKDFEIKYHTLMLKSLQQAYNDPGESYLTFSALYTFPATLSIPEFQDFISTGNTSAQILLGHFIAVQVILYPILAYERERFDGVQAPTAFMDWLDGIYAGLPNILKSYLEWPMAVAAFVRQYISQKMATKVIEPAG</sequence>
<feature type="compositionally biased region" description="Basic residues" evidence="2">
    <location>
        <begin position="36"/>
        <end position="46"/>
    </location>
</feature>
<dbReference type="SUPFAM" id="SSF57701">
    <property type="entry name" value="Zn2/Cys6 DNA-binding domain"/>
    <property type="match status" value="1"/>
</dbReference>
<organism evidence="4 5">
    <name type="scientific">Patellaria atrata CBS 101060</name>
    <dbReference type="NCBI Taxonomy" id="1346257"/>
    <lineage>
        <taxon>Eukaryota</taxon>
        <taxon>Fungi</taxon>
        <taxon>Dikarya</taxon>
        <taxon>Ascomycota</taxon>
        <taxon>Pezizomycotina</taxon>
        <taxon>Dothideomycetes</taxon>
        <taxon>Dothideomycetes incertae sedis</taxon>
        <taxon>Patellariales</taxon>
        <taxon>Patellariaceae</taxon>
        <taxon>Patellaria</taxon>
    </lineage>
</organism>